<feature type="domain" description="PH" evidence="3">
    <location>
        <begin position="547"/>
        <end position="663"/>
    </location>
</feature>
<dbReference type="InterPro" id="IPR000219">
    <property type="entry name" value="DH_dom"/>
</dbReference>
<dbReference type="InterPro" id="IPR043537">
    <property type="entry name" value="Tiam1/Tiam2/Sif"/>
</dbReference>
<accession>A0A914W757</accession>
<evidence type="ECO:0000256" key="1">
    <source>
        <dbReference type="ARBA" id="ARBA00022737"/>
    </source>
</evidence>
<reference evidence="7" key="1">
    <citation type="submission" date="2022-11" db="UniProtKB">
        <authorList>
            <consortium name="WormBaseParasite"/>
        </authorList>
    </citation>
    <scope>IDENTIFICATION</scope>
</reference>
<dbReference type="WBParaSite" id="PSAMB.scaffold3355size18620.g21202.t2">
    <property type="protein sequence ID" value="PSAMB.scaffold3355size18620.g21202.t2"/>
    <property type="gene ID" value="PSAMB.scaffold3355size18620.g21202"/>
</dbReference>
<feature type="region of interest" description="Disordered" evidence="2">
    <location>
        <begin position="374"/>
        <end position="439"/>
    </location>
</feature>
<feature type="region of interest" description="Disordered" evidence="2">
    <location>
        <begin position="1099"/>
        <end position="1131"/>
    </location>
</feature>
<feature type="compositionally biased region" description="Polar residues" evidence="2">
    <location>
        <begin position="1550"/>
        <end position="1569"/>
    </location>
</feature>
<dbReference type="SMART" id="SM00228">
    <property type="entry name" value="PDZ"/>
    <property type="match status" value="1"/>
</dbReference>
<dbReference type="Pfam" id="PF17820">
    <property type="entry name" value="PDZ_6"/>
    <property type="match status" value="1"/>
</dbReference>
<dbReference type="CDD" id="cd00136">
    <property type="entry name" value="PDZ_canonical"/>
    <property type="match status" value="1"/>
</dbReference>
<sequence>MERSWVLDGYCEQIRLTAPLAGDRYERAVETAMGNRVACGCSTQHPKGFGDTPYSKQVGNNMFRFWAEVFLLAQEGTSKKPGSKWQMVVPKLVPVNLARVQDAPAVVSHVTAYNTKVDKVMDVLLYHPGESPVVDLTHIVVGDGRLRFVDRQTLNANRDSGRSGSRRPAATAVAVTAYEGFVSNTEEYAKRLCHPRRLSGIEVRRGSDCFVYWSDPQKGLTWGLNFVCPEEANYFADLVCGKTKGILCRRTNSTALPSSRQRSLRSCSESRLESPEREATARASSSKPTVKFAEPLSRSAGASRQTTPVSQTQLNNSQELHASSNSLQFFLTGKRLSHWGTMLQPNPESSLTTQSDNESFDGRLAAQLEKNTTYDNLIGASTPTLPTKDSSDHDENKPPLFSGTARRANKARDDGATPRSGSLRDIDEQASRSDGTYVNTTDMYRLQSGGLTGNSSSSVSSAERVDVVLRQNDKRYPVREAPLTKRSSIHLITGANGRLKNVDNLLGRPDDSGSSLSSSMEGAVGGFPEDITKRRVQSTRLRSVESVVLMKRWLKADQQKIAIVDNESWQQYVIRLRGLTLCLFRVTAAAMTSSSDSTSPESGRMGPPISVELLTCLVTPIPEHPRRQNVFCVSDGTGQALLLQAATSAEVDLWVSRIHTAAALAIARSTSAEVAVRTIKKELDKLDMKLETVAKMLQLSHLPSVGTVSVNQIGDWENELEVLHLHQFALRCYLAAIKDTDGPSCKRVLAAASAHTKSYLSQMNIFTLSAMHAFCSSRAKQNQPSLVVGGTLPSCSSAEIDQALSFSPSSSPAKSLLVQIALPTGQVTVVSVSESDTVAAVLRKATDKVGLKADSCFLMLRNSTKSSASSDCFTPEDNDHIFSMLPGAKVQLHERLVYHVHMSRSEATHLGLTVRANRVSSSGLAARVTAVEHGSPSHRKGLMVGDELLAVNRQPVRTQSSPPQVQRLLQQGETLCLVLRTKRSALPVWLEHLAVASSFDDLKISCADSERSGGIDVLSGTMSAAEMGGCDGCDEPEEPWFSDSCGLLRHKVKYRSTRLASARQRHRHSMPIAPLAGRMNASLMTPAMTTCRESMQAAQTTARQSDKRLSLIGSNANSPKGRMSVSESAASRPSSAALFDRLEPVGSGSYGGGKMGPAERLEKSIFELLETEKAYVGHIDRLIEQYLAPLRLAALLPQSETDRLLSSAQAIARFQHDFLEELQEAAGVRQTSPSGASYATPGQLRNALLRIGGVFLSKSNKFKVYSPFCASHFRTQKLLRQEEKNEKLQAFLAKCNVDEQHACTFESYLIKPVQRVLRYPLFLQQMKTHTCEGTPEHVQVSQALTKMEQVAEYINEMQRVYEEYGTMFALIQVHNASLLYEKRMTFELSDLLMFGHVDWLNPGEENKKKMVTVESLCFVFKRVIVLVPQIERPTKVKKSKASTPDVPMHRLIPIREIEVNGSDIGSTEGRFLWILIHIKADMSVEKVYHLSSRRSDIKQQFLRAIRKAGVLISKEGTPPRTPSTPDDRASVSSPDSGFPQPLSKRAVGGDTSTSALQTRPNSHHSSQSDGGYVSNGELHKKQ</sequence>
<keyword evidence="6" id="KW-1185">Reference proteome</keyword>
<evidence type="ECO:0000259" key="4">
    <source>
        <dbReference type="PROSITE" id="PS50010"/>
    </source>
</evidence>
<evidence type="ECO:0000256" key="2">
    <source>
        <dbReference type="SAM" id="MobiDB-lite"/>
    </source>
</evidence>
<feature type="compositionally biased region" description="Polar residues" evidence="2">
    <location>
        <begin position="300"/>
        <end position="315"/>
    </location>
</feature>
<dbReference type="Gene3D" id="2.30.42.10">
    <property type="match status" value="1"/>
</dbReference>
<dbReference type="CDD" id="cd00160">
    <property type="entry name" value="RhoGEF"/>
    <property type="match status" value="1"/>
</dbReference>
<dbReference type="InterPro" id="IPR001478">
    <property type="entry name" value="PDZ"/>
</dbReference>
<feature type="domain" description="PDZ" evidence="5">
    <location>
        <begin position="899"/>
        <end position="983"/>
    </location>
</feature>
<feature type="compositionally biased region" description="Polar residues" evidence="2">
    <location>
        <begin position="374"/>
        <end position="388"/>
    </location>
</feature>
<feature type="region of interest" description="Disordered" evidence="2">
    <location>
        <begin position="259"/>
        <end position="315"/>
    </location>
</feature>
<dbReference type="Pfam" id="PF23014">
    <property type="entry name" value="PH_Tiam1"/>
    <property type="match status" value="1"/>
</dbReference>
<dbReference type="Proteomes" id="UP000887566">
    <property type="component" value="Unplaced"/>
</dbReference>
<feature type="compositionally biased region" description="Basic and acidic residues" evidence="2">
    <location>
        <begin position="410"/>
        <end position="431"/>
    </location>
</feature>
<dbReference type="Pfam" id="PF15410">
    <property type="entry name" value="PH_9"/>
    <property type="match status" value="1"/>
</dbReference>
<name>A0A914W757_9BILA</name>
<dbReference type="InterPro" id="IPR011993">
    <property type="entry name" value="PH-like_dom_sf"/>
</dbReference>
<dbReference type="InterPro" id="IPR035899">
    <property type="entry name" value="DBL_dom_sf"/>
</dbReference>
<dbReference type="GO" id="GO:0005085">
    <property type="term" value="F:guanyl-nucleotide exchange factor activity"/>
    <property type="evidence" value="ECO:0007669"/>
    <property type="project" value="InterPro"/>
</dbReference>
<dbReference type="InterPro" id="IPR041489">
    <property type="entry name" value="PDZ_6"/>
</dbReference>
<dbReference type="PANTHER" id="PTHR46001">
    <property type="entry name" value="TIAM (MAMMALIAN TUMOR INVASION AND METASTASIS FACTOR) HOMOLOG"/>
    <property type="match status" value="1"/>
</dbReference>
<dbReference type="PROSITE" id="PS50106">
    <property type="entry name" value="PDZ"/>
    <property type="match status" value="1"/>
</dbReference>
<proteinExistence type="predicted"/>
<feature type="domain" description="DH" evidence="4">
    <location>
        <begin position="1160"/>
        <end position="1357"/>
    </location>
</feature>
<dbReference type="SMART" id="SM00325">
    <property type="entry name" value="RhoGEF"/>
    <property type="match status" value="1"/>
</dbReference>
<evidence type="ECO:0000313" key="7">
    <source>
        <dbReference type="WBParaSite" id="PSAMB.scaffold3355size18620.g21202.t2"/>
    </source>
</evidence>
<dbReference type="PROSITE" id="PS50010">
    <property type="entry name" value="DH_2"/>
    <property type="match status" value="1"/>
</dbReference>
<dbReference type="Gene3D" id="2.30.29.30">
    <property type="entry name" value="Pleckstrin-homology domain (PH domain)/Phosphotyrosine-binding domain (PTB)"/>
    <property type="match status" value="2"/>
</dbReference>
<evidence type="ECO:0000259" key="3">
    <source>
        <dbReference type="PROSITE" id="PS50003"/>
    </source>
</evidence>
<dbReference type="InterPro" id="IPR036034">
    <property type="entry name" value="PDZ_sf"/>
</dbReference>
<dbReference type="SUPFAM" id="SSF50729">
    <property type="entry name" value="PH domain-like"/>
    <property type="match status" value="3"/>
</dbReference>
<protein>
    <submittedName>
        <fullName evidence="7">Uncharacterized protein</fullName>
    </submittedName>
</protein>
<dbReference type="Pfam" id="PF00621">
    <property type="entry name" value="RhoGEF"/>
    <property type="match status" value="1"/>
</dbReference>
<dbReference type="Gene3D" id="1.20.900.10">
    <property type="entry name" value="Dbl homology (DH) domain"/>
    <property type="match status" value="1"/>
</dbReference>
<dbReference type="PROSITE" id="PS50003">
    <property type="entry name" value="PH_DOMAIN"/>
    <property type="match status" value="1"/>
</dbReference>
<organism evidence="6 7">
    <name type="scientific">Plectus sambesii</name>
    <dbReference type="NCBI Taxonomy" id="2011161"/>
    <lineage>
        <taxon>Eukaryota</taxon>
        <taxon>Metazoa</taxon>
        <taxon>Ecdysozoa</taxon>
        <taxon>Nematoda</taxon>
        <taxon>Chromadorea</taxon>
        <taxon>Plectida</taxon>
        <taxon>Plectina</taxon>
        <taxon>Plectoidea</taxon>
        <taxon>Plectidae</taxon>
        <taxon>Plectus</taxon>
    </lineage>
</organism>
<keyword evidence="1" id="KW-0677">Repeat</keyword>
<feature type="compositionally biased region" description="Basic and acidic residues" evidence="2">
    <location>
        <begin position="268"/>
        <end position="280"/>
    </location>
</feature>
<dbReference type="PANTHER" id="PTHR46001:SF3">
    <property type="entry name" value="PROTEIN STILL LIFE, ISOFORM SIF TYPE 1"/>
    <property type="match status" value="1"/>
</dbReference>
<dbReference type="Gene3D" id="6.10.140.680">
    <property type="match status" value="1"/>
</dbReference>
<dbReference type="GO" id="GO:0007264">
    <property type="term" value="P:small GTPase-mediated signal transduction"/>
    <property type="evidence" value="ECO:0007669"/>
    <property type="project" value="InterPro"/>
</dbReference>
<dbReference type="SMART" id="SM00233">
    <property type="entry name" value="PH"/>
    <property type="match status" value="2"/>
</dbReference>
<dbReference type="InterPro" id="IPR040655">
    <property type="entry name" value="TIAM1_CC-Ex"/>
</dbReference>
<dbReference type="InterPro" id="IPR001849">
    <property type="entry name" value="PH_domain"/>
</dbReference>
<evidence type="ECO:0000313" key="6">
    <source>
        <dbReference type="Proteomes" id="UP000887566"/>
    </source>
</evidence>
<feature type="region of interest" description="Disordered" evidence="2">
    <location>
        <begin position="1512"/>
        <end position="1582"/>
    </location>
</feature>
<dbReference type="InterPro" id="IPR055230">
    <property type="entry name" value="PH_Tiam1/2"/>
</dbReference>
<dbReference type="SUPFAM" id="SSF50156">
    <property type="entry name" value="PDZ domain-like"/>
    <property type="match status" value="1"/>
</dbReference>
<dbReference type="InterPro" id="IPR041681">
    <property type="entry name" value="PH_9"/>
</dbReference>
<evidence type="ECO:0000259" key="5">
    <source>
        <dbReference type="PROSITE" id="PS50106"/>
    </source>
</evidence>
<dbReference type="SUPFAM" id="SSF48065">
    <property type="entry name" value="DBL homology domain (DH-domain)"/>
    <property type="match status" value="1"/>
</dbReference>
<dbReference type="Pfam" id="PF18385">
    <property type="entry name" value="Tiam_CC_Ex"/>
    <property type="match status" value="1"/>
</dbReference>